<feature type="compositionally biased region" description="Gly residues" evidence="5">
    <location>
        <begin position="49"/>
        <end position="67"/>
    </location>
</feature>
<dbReference type="Gene3D" id="2.60.40.720">
    <property type="match status" value="1"/>
</dbReference>
<name>A0A834UG28_VESPE</name>
<dbReference type="GO" id="GO:0005524">
    <property type="term" value="F:ATP binding"/>
    <property type="evidence" value="ECO:0007669"/>
    <property type="project" value="InterPro"/>
</dbReference>
<keyword evidence="4" id="KW-0539">Nucleus</keyword>
<dbReference type="InterPro" id="IPR012346">
    <property type="entry name" value="p53/RUNT-type_TF_DNA-bd_sf"/>
</dbReference>
<comment type="caution">
    <text evidence="7">The sequence shown here is derived from an EMBL/GenBank/DDBJ whole genome shotgun (WGS) entry which is preliminary data.</text>
</comment>
<comment type="subcellular location">
    <subcellularLocation>
        <location evidence="1">Nucleus</location>
    </subcellularLocation>
</comment>
<feature type="domain" description="Runt" evidence="6">
    <location>
        <begin position="292"/>
        <end position="420"/>
    </location>
</feature>
<dbReference type="GO" id="GO:0001709">
    <property type="term" value="P:cell fate determination"/>
    <property type="evidence" value="ECO:0007669"/>
    <property type="project" value="UniProtKB-ARBA"/>
</dbReference>
<dbReference type="InterPro" id="IPR013524">
    <property type="entry name" value="Runt_dom"/>
</dbReference>
<dbReference type="EMBL" id="JACSDY010000001">
    <property type="protein sequence ID" value="KAF7438306.1"/>
    <property type="molecule type" value="Genomic_DNA"/>
</dbReference>
<dbReference type="InterPro" id="IPR008967">
    <property type="entry name" value="p53-like_TF_DNA-bd_sf"/>
</dbReference>
<reference evidence="7" key="1">
    <citation type="journal article" date="2020" name="G3 (Bethesda)">
        <title>High-Quality Assemblies for Three Invasive Social Wasps from the &lt;i&gt;Vespula&lt;/i&gt; Genus.</title>
        <authorList>
            <person name="Harrop T.W.R."/>
            <person name="Guhlin J."/>
            <person name="McLaughlin G.M."/>
            <person name="Permina E."/>
            <person name="Stockwell P."/>
            <person name="Gilligan J."/>
            <person name="Le Lec M.F."/>
            <person name="Gruber M.A.M."/>
            <person name="Quinn O."/>
            <person name="Lovegrove M."/>
            <person name="Duncan E.J."/>
            <person name="Remnant E.J."/>
            <person name="Van Eeckhoven J."/>
            <person name="Graham B."/>
            <person name="Knapp R.A."/>
            <person name="Langford K.W."/>
            <person name="Kronenberg Z."/>
            <person name="Press M.O."/>
            <person name="Eacker S.M."/>
            <person name="Wilson-Rankin E.E."/>
            <person name="Purcell J."/>
            <person name="Lester P.J."/>
            <person name="Dearden P.K."/>
        </authorList>
    </citation>
    <scope>NUCLEOTIDE SEQUENCE</scope>
    <source>
        <strain evidence="7">Volc-1</strain>
    </source>
</reference>
<dbReference type="GO" id="GO:0000978">
    <property type="term" value="F:RNA polymerase II cis-regulatory region sequence-specific DNA binding"/>
    <property type="evidence" value="ECO:0007669"/>
    <property type="project" value="TreeGrafter"/>
</dbReference>
<keyword evidence="2" id="KW-0805">Transcription regulation</keyword>
<keyword evidence="3" id="KW-0804">Transcription</keyword>
<evidence type="ECO:0000313" key="8">
    <source>
        <dbReference type="Proteomes" id="UP000600918"/>
    </source>
</evidence>
<dbReference type="Pfam" id="PF00853">
    <property type="entry name" value="Runt"/>
    <property type="match status" value="1"/>
</dbReference>
<dbReference type="PROSITE" id="PS51062">
    <property type="entry name" value="RUNT"/>
    <property type="match status" value="1"/>
</dbReference>
<dbReference type="SUPFAM" id="SSF49417">
    <property type="entry name" value="p53-like transcription factors"/>
    <property type="match status" value="1"/>
</dbReference>
<protein>
    <recommendedName>
        <fullName evidence="6">Runt domain-containing protein</fullName>
    </recommendedName>
</protein>
<dbReference type="PANTHER" id="PTHR11950">
    <property type="entry name" value="RUNT RELATED"/>
    <property type="match status" value="1"/>
</dbReference>
<dbReference type="PRINTS" id="PR00967">
    <property type="entry name" value="ONCOGENEAML1"/>
</dbReference>
<proteinExistence type="predicted"/>
<organism evidence="7 8">
    <name type="scientific">Vespula pensylvanica</name>
    <name type="common">Western yellow jacket</name>
    <name type="synonym">Wasp</name>
    <dbReference type="NCBI Taxonomy" id="30213"/>
    <lineage>
        <taxon>Eukaryota</taxon>
        <taxon>Metazoa</taxon>
        <taxon>Ecdysozoa</taxon>
        <taxon>Arthropoda</taxon>
        <taxon>Hexapoda</taxon>
        <taxon>Insecta</taxon>
        <taxon>Pterygota</taxon>
        <taxon>Neoptera</taxon>
        <taxon>Endopterygota</taxon>
        <taxon>Hymenoptera</taxon>
        <taxon>Apocrita</taxon>
        <taxon>Aculeata</taxon>
        <taxon>Vespoidea</taxon>
        <taxon>Vespidae</taxon>
        <taxon>Vespinae</taxon>
        <taxon>Vespula</taxon>
    </lineage>
</organism>
<evidence type="ECO:0000313" key="7">
    <source>
        <dbReference type="EMBL" id="KAF7438306.1"/>
    </source>
</evidence>
<dbReference type="Proteomes" id="UP000600918">
    <property type="component" value="Unassembled WGS sequence"/>
</dbReference>
<evidence type="ECO:0000256" key="5">
    <source>
        <dbReference type="SAM" id="MobiDB-lite"/>
    </source>
</evidence>
<feature type="compositionally biased region" description="Basic and acidic residues" evidence="5">
    <location>
        <begin position="210"/>
        <end position="235"/>
    </location>
</feature>
<evidence type="ECO:0000259" key="6">
    <source>
        <dbReference type="PROSITE" id="PS51062"/>
    </source>
</evidence>
<feature type="region of interest" description="Disordered" evidence="5">
    <location>
        <begin position="43"/>
        <end position="166"/>
    </location>
</feature>
<evidence type="ECO:0000256" key="4">
    <source>
        <dbReference type="ARBA" id="ARBA00023242"/>
    </source>
</evidence>
<dbReference type="InterPro" id="IPR000040">
    <property type="entry name" value="AML1_Runt"/>
</dbReference>
<dbReference type="FunFam" id="2.60.40.720:FF:000001">
    <property type="entry name" value="Runt-related transcription factor"/>
    <property type="match status" value="1"/>
</dbReference>
<dbReference type="PANTHER" id="PTHR11950:SF31">
    <property type="entry name" value="SEGMENTATION PROTEIN RUNT"/>
    <property type="match status" value="1"/>
</dbReference>
<evidence type="ECO:0000256" key="3">
    <source>
        <dbReference type="ARBA" id="ARBA00023163"/>
    </source>
</evidence>
<dbReference type="AlphaFoldDB" id="A0A834UG28"/>
<evidence type="ECO:0000256" key="2">
    <source>
        <dbReference type="ARBA" id="ARBA00023015"/>
    </source>
</evidence>
<feature type="compositionally biased region" description="Basic residues" evidence="5">
    <location>
        <begin position="248"/>
        <end position="262"/>
    </location>
</feature>
<feature type="region of interest" description="Disordered" evidence="5">
    <location>
        <begin position="200"/>
        <end position="279"/>
    </location>
</feature>
<sequence>MFLILTRCRINRYKEIKIARGRKFQEIRRRPQNTAVVVVAKDGGNSSASGGGGAAGGSGGDSSGGGATLWKHRRASHAVLSSPREQDRGVGGGGGGAEEEEEEEEEVEGRTAEEGGLPGVVSVVAGGGSLKNTPQPHRAAPPQKPPSSTAEPKRDRASQVRATEQHSVWHSFLKPTNLIPSGEAIVLNAFFLIHKKKTDDPALMTNPSRDVVRPEDRPPGLDYPDPRSVRGDHQGHQAIPANQIGGARIRRTRASSSRRRMHLANDVPPQGSTSGNHHSDYALTADLLAERTLDGLLAEHPGELVRTGCPHVVCTVLPSHWRSNKTLPVAFKVVALGEVGDGTLVTVRAGNDENCCAELRNSTALMKNQVAKFNDLRFVGRSGRGKSFTLTIMLQTTPPQVATLSKAIKVTVDGPREPRSKTSKSLDFTYRRQLSYSYSITLKQRHQAFHPFHFGPRPFPFGHPQDPLGFKLSGKWVFSNRRHAFLRPVTRSFSVSRTCPCSLSPSRPFRIPPRR</sequence>
<evidence type="ECO:0000256" key="1">
    <source>
        <dbReference type="ARBA" id="ARBA00004123"/>
    </source>
</evidence>
<feature type="compositionally biased region" description="Acidic residues" evidence="5">
    <location>
        <begin position="97"/>
        <end position="107"/>
    </location>
</feature>
<keyword evidence="8" id="KW-1185">Reference proteome</keyword>
<gene>
    <name evidence="7" type="ORF">H0235_000697</name>
</gene>
<dbReference type="GO" id="GO:0000981">
    <property type="term" value="F:DNA-binding transcription factor activity, RNA polymerase II-specific"/>
    <property type="evidence" value="ECO:0007669"/>
    <property type="project" value="TreeGrafter"/>
</dbReference>
<accession>A0A834UG28</accession>
<dbReference type="GO" id="GO:0005634">
    <property type="term" value="C:nucleus"/>
    <property type="evidence" value="ECO:0007669"/>
    <property type="project" value="UniProtKB-SubCell"/>
</dbReference>